<proteinExistence type="predicted"/>
<dbReference type="VEuPathDB" id="FungiDB:M747DRAFT_167315"/>
<accession>A0A370C6A9</accession>
<dbReference type="Proteomes" id="UP000253845">
    <property type="component" value="Unassembled WGS sequence"/>
</dbReference>
<evidence type="ECO:0000313" key="3">
    <source>
        <dbReference type="Proteomes" id="UP000253845"/>
    </source>
</evidence>
<reference evidence="2 3" key="1">
    <citation type="submission" date="2018-07" db="EMBL/GenBank/DDBJ databases">
        <title>Section-level genome sequencing of Aspergillus section Nigri to investigate inter- and intra-species variation.</title>
        <authorList>
            <consortium name="DOE Joint Genome Institute"/>
            <person name="Vesth T.C."/>
            <person name="Nybo J.L."/>
            <person name="Theobald S."/>
            <person name="Frisvad J.C."/>
            <person name="Larsen T.O."/>
            <person name="Nielsen K.F."/>
            <person name="Hoof J.B."/>
            <person name="Brandl J."/>
            <person name="Salamov A."/>
            <person name="Riley R."/>
            <person name="Gladden J.M."/>
            <person name="Phatale P."/>
            <person name="Nielsen M.T."/>
            <person name="Lyhne E.K."/>
            <person name="Kogle M.E."/>
            <person name="Strasser K."/>
            <person name="McDonnell E."/>
            <person name="Barry K."/>
            <person name="Clum A."/>
            <person name="Chen C."/>
            <person name="Nolan M."/>
            <person name="Sandor L."/>
            <person name="Kuo A."/>
            <person name="Lipzen A."/>
            <person name="Hainaut M."/>
            <person name="Drula E."/>
            <person name="Tsang A."/>
            <person name="Magnuson J.K."/>
            <person name="Henrissat B."/>
            <person name="Wiebenga A."/>
            <person name="Simmons B.A."/>
            <person name="Makela M.R."/>
            <person name="De vries R.P."/>
            <person name="Grigoriev I.V."/>
            <person name="Mortensen U.H."/>
            <person name="Baker S.E."/>
            <person name="Andersen M.R."/>
        </authorList>
    </citation>
    <scope>NUCLEOTIDE SEQUENCE [LARGE SCALE GENOMIC DNA]</scope>
    <source>
        <strain evidence="2 3">ATCC 13496</strain>
    </source>
</reference>
<dbReference type="EMBL" id="KZ851905">
    <property type="protein sequence ID" value="RDH23374.1"/>
    <property type="molecule type" value="Genomic_DNA"/>
</dbReference>
<sequence length="72" mass="8298">MLLLQLLGRLSDLCLHTCILHTWLRVGWFSSLFVYFTPFRRAGYGNNFTGTMDNHQLTTLYYLSIVVGKVSP</sequence>
<evidence type="ECO:0000256" key="1">
    <source>
        <dbReference type="SAM" id="SignalP"/>
    </source>
</evidence>
<gene>
    <name evidence="2" type="ORF">M747DRAFT_167315</name>
</gene>
<evidence type="ECO:0000313" key="2">
    <source>
        <dbReference type="EMBL" id="RDH23374.1"/>
    </source>
</evidence>
<organism evidence="2 3">
    <name type="scientific">Aspergillus niger ATCC 13496</name>
    <dbReference type="NCBI Taxonomy" id="1353008"/>
    <lineage>
        <taxon>Eukaryota</taxon>
        <taxon>Fungi</taxon>
        <taxon>Dikarya</taxon>
        <taxon>Ascomycota</taxon>
        <taxon>Pezizomycotina</taxon>
        <taxon>Eurotiomycetes</taxon>
        <taxon>Eurotiomycetidae</taxon>
        <taxon>Eurotiales</taxon>
        <taxon>Aspergillaceae</taxon>
        <taxon>Aspergillus</taxon>
        <taxon>Aspergillus subgen. Circumdati</taxon>
    </lineage>
</organism>
<keyword evidence="1" id="KW-0732">Signal</keyword>
<protein>
    <submittedName>
        <fullName evidence="2">Uncharacterized protein</fullName>
    </submittedName>
</protein>
<dbReference type="AlphaFoldDB" id="A0A370C6A9"/>
<feature type="signal peptide" evidence="1">
    <location>
        <begin position="1"/>
        <end position="16"/>
    </location>
</feature>
<feature type="chain" id="PRO_5016587526" evidence="1">
    <location>
        <begin position="17"/>
        <end position="72"/>
    </location>
</feature>
<name>A0A370C6A9_ASPNG</name>